<protein>
    <submittedName>
        <fullName evidence="1">Uncharacterized protein</fullName>
    </submittedName>
</protein>
<sequence>MQETAGKGTTDGSSGIGAEEGAVLVFGGFVHILPRRLRISNGTPHAPRSKDTTRVLYVSPFAQLEAARPSAKASLASIHPRVLLCIARADGSPARGLVPQLPRRSWHARSRLEVVRRPGDYTDEMQEKAGGHCRAGNGVEERAALRMSKMSVQSADLARHLSRIVHI</sequence>
<organism evidence="1 2">
    <name type="scientific">Polyporus arcularius HHB13444</name>
    <dbReference type="NCBI Taxonomy" id="1314778"/>
    <lineage>
        <taxon>Eukaryota</taxon>
        <taxon>Fungi</taxon>
        <taxon>Dikarya</taxon>
        <taxon>Basidiomycota</taxon>
        <taxon>Agaricomycotina</taxon>
        <taxon>Agaricomycetes</taxon>
        <taxon>Polyporales</taxon>
        <taxon>Polyporaceae</taxon>
        <taxon>Polyporus</taxon>
    </lineage>
</organism>
<proteinExistence type="predicted"/>
<accession>A0A5C3NRD3</accession>
<dbReference type="InParanoid" id="A0A5C3NRD3"/>
<evidence type="ECO:0000313" key="2">
    <source>
        <dbReference type="Proteomes" id="UP000308197"/>
    </source>
</evidence>
<dbReference type="Proteomes" id="UP000308197">
    <property type="component" value="Unassembled WGS sequence"/>
</dbReference>
<gene>
    <name evidence="1" type="ORF">K466DRAFT_403041</name>
</gene>
<reference evidence="1 2" key="1">
    <citation type="journal article" date="2019" name="Nat. Ecol. Evol.">
        <title>Megaphylogeny resolves global patterns of mushroom evolution.</title>
        <authorList>
            <person name="Varga T."/>
            <person name="Krizsan K."/>
            <person name="Foldi C."/>
            <person name="Dima B."/>
            <person name="Sanchez-Garcia M."/>
            <person name="Sanchez-Ramirez S."/>
            <person name="Szollosi G.J."/>
            <person name="Szarkandi J.G."/>
            <person name="Papp V."/>
            <person name="Albert L."/>
            <person name="Andreopoulos W."/>
            <person name="Angelini C."/>
            <person name="Antonin V."/>
            <person name="Barry K.W."/>
            <person name="Bougher N.L."/>
            <person name="Buchanan P."/>
            <person name="Buyck B."/>
            <person name="Bense V."/>
            <person name="Catcheside P."/>
            <person name="Chovatia M."/>
            <person name="Cooper J."/>
            <person name="Damon W."/>
            <person name="Desjardin D."/>
            <person name="Finy P."/>
            <person name="Geml J."/>
            <person name="Haridas S."/>
            <person name="Hughes K."/>
            <person name="Justo A."/>
            <person name="Karasinski D."/>
            <person name="Kautmanova I."/>
            <person name="Kiss B."/>
            <person name="Kocsube S."/>
            <person name="Kotiranta H."/>
            <person name="LaButti K.M."/>
            <person name="Lechner B.E."/>
            <person name="Liimatainen K."/>
            <person name="Lipzen A."/>
            <person name="Lukacs Z."/>
            <person name="Mihaltcheva S."/>
            <person name="Morgado L.N."/>
            <person name="Niskanen T."/>
            <person name="Noordeloos M.E."/>
            <person name="Ohm R.A."/>
            <person name="Ortiz-Santana B."/>
            <person name="Ovrebo C."/>
            <person name="Racz N."/>
            <person name="Riley R."/>
            <person name="Savchenko A."/>
            <person name="Shiryaev A."/>
            <person name="Soop K."/>
            <person name="Spirin V."/>
            <person name="Szebenyi C."/>
            <person name="Tomsovsky M."/>
            <person name="Tulloss R.E."/>
            <person name="Uehling J."/>
            <person name="Grigoriev I.V."/>
            <person name="Vagvolgyi C."/>
            <person name="Papp T."/>
            <person name="Martin F.M."/>
            <person name="Miettinen O."/>
            <person name="Hibbett D.S."/>
            <person name="Nagy L.G."/>
        </authorList>
    </citation>
    <scope>NUCLEOTIDE SEQUENCE [LARGE SCALE GENOMIC DNA]</scope>
    <source>
        <strain evidence="1 2">HHB13444</strain>
    </source>
</reference>
<dbReference type="AlphaFoldDB" id="A0A5C3NRD3"/>
<name>A0A5C3NRD3_9APHY</name>
<keyword evidence="2" id="KW-1185">Reference proteome</keyword>
<dbReference type="EMBL" id="ML211887">
    <property type="protein sequence ID" value="TFK79944.1"/>
    <property type="molecule type" value="Genomic_DNA"/>
</dbReference>
<evidence type="ECO:0000313" key="1">
    <source>
        <dbReference type="EMBL" id="TFK79944.1"/>
    </source>
</evidence>